<feature type="domain" description="NADP-dependent oxidoreductase" evidence="2">
    <location>
        <begin position="21"/>
        <end position="327"/>
    </location>
</feature>
<comment type="caution">
    <text evidence="3">The sequence shown here is derived from an EMBL/GenBank/DDBJ whole genome shotgun (WGS) entry which is preliminary data.</text>
</comment>
<organism evidence="3 4">
    <name type="scientific">Pelagicoccus mobilis</name>
    <dbReference type="NCBI Taxonomy" id="415221"/>
    <lineage>
        <taxon>Bacteria</taxon>
        <taxon>Pseudomonadati</taxon>
        <taxon>Verrucomicrobiota</taxon>
        <taxon>Opitutia</taxon>
        <taxon>Puniceicoccales</taxon>
        <taxon>Pelagicoccaceae</taxon>
        <taxon>Pelagicoccus</taxon>
    </lineage>
</organism>
<dbReference type="PANTHER" id="PTHR43364">
    <property type="entry name" value="NADH-SPECIFIC METHYLGLYOXAL REDUCTASE-RELATED"/>
    <property type="match status" value="1"/>
</dbReference>
<dbReference type="RefSeq" id="WP_200357558.1">
    <property type="nucleotide sequence ID" value="NZ_JAENIL010000045.1"/>
</dbReference>
<dbReference type="InterPro" id="IPR036812">
    <property type="entry name" value="NAD(P)_OxRdtase_dom_sf"/>
</dbReference>
<dbReference type="Gene3D" id="3.20.20.100">
    <property type="entry name" value="NADP-dependent oxidoreductase domain"/>
    <property type="match status" value="1"/>
</dbReference>
<accession>A0A934S1C3</accession>
<sequence>MNEISTNTSELLAGTDLPVGKLCLGTANLGLKQSESEAFELLDAFVDLGGRFLDTARVYSDWIPGEKGRCERILGDWIRSRPGVTDKVVIATKGAHYEWSDKSLNRVDPVSIRSDIETSLGVLGLERIPLWFLHRDRPDAPVEEIVDFMQQFVEEGKVRFLGVANWQADRLSQANEYAAKKGLHGFVVNQPGFSLGSWAMSQPPADKTLATLDRPGWEYHRDSGLCLMPYSSQAKGFFSKVLASEYVSELSENAYYSEANLRVAEVVKAICEERGCNANAVVLGYLRGQPFPVLPIVGAYTRAMLEDCLDGIELELSEKEVALLNRAAAWY</sequence>
<dbReference type="Pfam" id="PF00248">
    <property type="entry name" value="Aldo_ket_red"/>
    <property type="match status" value="1"/>
</dbReference>
<dbReference type="InterPro" id="IPR050523">
    <property type="entry name" value="AKR_Detox_Biosynth"/>
</dbReference>
<dbReference type="AlphaFoldDB" id="A0A934S1C3"/>
<name>A0A934S1C3_9BACT</name>
<gene>
    <name evidence="3" type="ORF">JIN87_20830</name>
</gene>
<dbReference type="SUPFAM" id="SSF51430">
    <property type="entry name" value="NAD(P)-linked oxidoreductase"/>
    <property type="match status" value="1"/>
</dbReference>
<dbReference type="CDD" id="cd19082">
    <property type="entry name" value="AKR_AKR10A1_2"/>
    <property type="match status" value="1"/>
</dbReference>
<dbReference type="GO" id="GO:0016491">
    <property type="term" value="F:oxidoreductase activity"/>
    <property type="evidence" value="ECO:0007669"/>
    <property type="project" value="UniProtKB-KW"/>
</dbReference>
<evidence type="ECO:0000259" key="2">
    <source>
        <dbReference type="Pfam" id="PF00248"/>
    </source>
</evidence>
<dbReference type="Proteomes" id="UP000617628">
    <property type="component" value="Unassembled WGS sequence"/>
</dbReference>
<dbReference type="GO" id="GO:0005829">
    <property type="term" value="C:cytosol"/>
    <property type="evidence" value="ECO:0007669"/>
    <property type="project" value="TreeGrafter"/>
</dbReference>
<reference evidence="3" key="1">
    <citation type="submission" date="2021-01" db="EMBL/GenBank/DDBJ databases">
        <title>Modified the classification status of verrucomicrobia.</title>
        <authorList>
            <person name="Feng X."/>
        </authorList>
    </citation>
    <scope>NUCLEOTIDE SEQUENCE</scope>
    <source>
        <strain evidence="3">KCTC 13126</strain>
    </source>
</reference>
<protein>
    <submittedName>
        <fullName evidence="3">Aldo/keto reductase</fullName>
    </submittedName>
</protein>
<proteinExistence type="predicted"/>
<evidence type="ECO:0000313" key="4">
    <source>
        <dbReference type="Proteomes" id="UP000617628"/>
    </source>
</evidence>
<evidence type="ECO:0000256" key="1">
    <source>
        <dbReference type="ARBA" id="ARBA00023002"/>
    </source>
</evidence>
<evidence type="ECO:0000313" key="3">
    <source>
        <dbReference type="EMBL" id="MBK1879345.1"/>
    </source>
</evidence>
<dbReference type="EMBL" id="JAENIL010000045">
    <property type="protein sequence ID" value="MBK1879345.1"/>
    <property type="molecule type" value="Genomic_DNA"/>
</dbReference>
<dbReference type="PANTHER" id="PTHR43364:SF4">
    <property type="entry name" value="NAD(P)-LINKED OXIDOREDUCTASE SUPERFAMILY PROTEIN"/>
    <property type="match status" value="1"/>
</dbReference>
<keyword evidence="1" id="KW-0560">Oxidoreductase</keyword>
<dbReference type="InterPro" id="IPR023210">
    <property type="entry name" value="NADP_OxRdtase_dom"/>
</dbReference>
<keyword evidence="4" id="KW-1185">Reference proteome</keyword>